<dbReference type="Proteomes" id="UP000248349">
    <property type="component" value="Unassembled WGS sequence"/>
</dbReference>
<feature type="domain" description="Protein kinase" evidence="3">
    <location>
        <begin position="200"/>
        <end position="550"/>
    </location>
</feature>
<feature type="compositionally biased region" description="Pro residues" evidence="2">
    <location>
        <begin position="352"/>
        <end position="361"/>
    </location>
</feature>
<dbReference type="InterPro" id="IPR000719">
    <property type="entry name" value="Prot_kinase_dom"/>
</dbReference>
<keyword evidence="5" id="KW-1185">Reference proteome</keyword>
<evidence type="ECO:0000256" key="1">
    <source>
        <dbReference type="SAM" id="Coils"/>
    </source>
</evidence>
<dbReference type="GeneID" id="37077078"/>
<evidence type="ECO:0000313" key="4">
    <source>
        <dbReference type="EMBL" id="PYH41659.1"/>
    </source>
</evidence>
<dbReference type="AlphaFoldDB" id="A0A318Z3T7"/>
<dbReference type="PANTHER" id="PTHR37542">
    <property type="entry name" value="HELO DOMAIN-CONTAINING PROTEIN-RELATED"/>
    <property type="match status" value="1"/>
</dbReference>
<dbReference type="PROSITE" id="PS50011">
    <property type="entry name" value="PROTEIN_KINASE_DOM"/>
    <property type="match status" value="1"/>
</dbReference>
<evidence type="ECO:0000313" key="5">
    <source>
        <dbReference type="Proteomes" id="UP000248349"/>
    </source>
</evidence>
<dbReference type="Gene3D" id="1.10.510.10">
    <property type="entry name" value="Transferase(Phosphotransferase) domain 1"/>
    <property type="match status" value="1"/>
</dbReference>
<dbReference type="InterPro" id="IPR011009">
    <property type="entry name" value="Kinase-like_dom_sf"/>
</dbReference>
<dbReference type="GO" id="GO:0005524">
    <property type="term" value="F:ATP binding"/>
    <property type="evidence" value="ECO:0007669"/>
    <property type="project" value="InterPro"/>
</dbReference>
<sequence length="550" mass="62008">METVSFAFAVVGVTESIHKFGKALVNLCREYKNLEAELDEILLTVQGLWVKTEVQVQSLENLWPSLQPSLQVLYYHILEHLGDKLIITDTSLQAVLRQNLDTGHMPQKLKVILLKRHLSKTVSDLEEWQRKFDPSWYLITRLANPEVDRQLEHRLPAEPRSAPASPSTRLARMRNTIQQIAAQEAEPRESMFKDPRPIKENMVPIAGTDAYMSTDGAKRLLLDSANLAAAQVSATPNLLAIARHQVRDLARLLLHIDPEAFNLLKCEGVIELAAGTGAQFYLLFEIPPGLSSPRTLRDHLLALAPNPSLTQRVQLAKQLARSVMFVHAAGFVHKNIRPETVLIFENKATPSHPEPTLPPPTPDHHNPNMRTQSDRLGPSFLIGFERFRRAEGHTDRFGDLAWEKNLYRHPSRQGLQPEDIFEMRHDIYSLGVCLLEIALWRSFVRPDPNTTDNACFLPSADLDIGAELKNKDSRAGAFDIKDKLVAMCKDALPAAVGEQYTGVVLACICCMDHSEDNLFRYENGMQDRDGIIVGVRYIENVLLKLEELFL</sequence>
<keyword evidence="1" id="KW-0175">Coiled coil</keyword>
<dbReference type="STRING" id="1450539.A0A318Z3T7"/>
<feature type="coiled-coil region" evidence="1">
    <location>
        <begin position="17"/>
        <end position="44"/>
    </location>
</feature>
<protein>
    <recommendedName>
        <fullName evidence="3">Protein kinase domain-containing protein</fullName>
    </recommendedName>
</protein>
<proteinExistence type="predicted"/>
<feature type="region of interest" description="Disordered" evidence="2">
    <location>
        <begin position="348"/>
        <end position="368"/>
    </location>
</feature>
<evidence type="ECO:0000259" key="3">
    <source>
        <dbReference type="PROSITE" id="PS50011"/>
    </source>
</evidence>
<dbReference type="RefSeq" id="XP_025427641.1">
    <property type="nucleotide sequence ID" value="XM_025575850.1"/>
</dbReference>
<organism evidence="4 5">
    <name type="scientific">Aspergillus saccharolyticus JOP 1030-1</name>
    <dbReference type="NCBI Taxonomy" id="1450539"/>
    <lineage>
        <taxon>Eukaryota</taxon>
        <taxon>Fungi</taxon>
        <taxon>Dikarya</taxon>
        <taxon>Ascomycota</taxon>
        <taxon>Pezizomycotina</taxon>
        <taxon>Eurotiomycetes</taxon>
        <taxon>Eurotiomycetidae</taxon>
        <taxon>Eurotiales</taxon>
        <taxon>Aspergillaceae</taxon>
        <taxon>Aspergillus</taxon>
        <taxon>Aspergillus subgen. Circumdati</taxon>
    </lineage>
</organism>
<evidence type="ECO:0000256" key="2">
    <source>
        <dbReference type="SAM" id="MobiDB-lite"/>
    </source>
</evidence>
<dbReference type="SUPFAM" id="SSF56112">
    <property type="entry name" value="Protein kinase-like (PK-like)"/>
    <property type="match status" value="1"/>
</dbReference>
<dbReference type="PANTHER" id="PTHR37542:SF1">
    <property type="entry name" value="PRION-INHIBITION AND PROPAGATION HELO DOMAIN-CONTAINING PROTEIN"/>
    <property type="match status" value="1"/>
</dbReference>
<dbReference type="GO" id="GO:0004672">
    <property type="term" value="F:protein kinase activity"/>
    <property type="evidence" value="ECO:0007669"/>
    <property type="project" value="InterPro"/>
</dbReference>
<dbReference type="EMBL" id="KZ821261">
    <property type="protein sequence ID" value="PYH41659.1"/>
    <property type="molecule type" value="Genomic_DNA"/>
</dbReference>
<gene>
    <name evidence="4" type="ORF">BP01DRAFT_360146</name>
</gene>
<reference evidence="4 5" key="1">
    <citation type="submission" date="2016-12" db="EMBL/GenBank/DDBJ databases">
        <title>The genomes of Aspergillus section Nigri reveals drivers in fungal speciation.</title>
        <authorList>
            <consortium name="DOE Joint Genome Institute"/>
            <person name="Vesth T.C."/>
            <person name="Nybo J."/>
            <person name="Theobald S."/>
            <person name="Brandl J."/>
            <person name="Frisvad J.C."/>
            <person name="Nielsen K.F."/>
            <person name="Lyhne E.K."/>
            <person name="Kogle M.E."/>
            <person name="Kuo A."/>
            <person name="Riley R."/>
            <person name="Clum A."/>
            <person name="Nolan M."/>
            <person name="Lipzen A."/>
            <person name="Salamov A."/>
            <person name="Henrissat B."/>
            <person name="Wiebenga A."/>
            <person name="De Vries R.P."/>
            <person name="Grigoriev I.V."/>
            <person name="Mortensen U.H."/>
            <person name="Andersen M.R."/>
            <person name="Baker S.E."/>
        </authorList>
    </citation>
    <scope>NUCLEOTIDE SEQUENCE [LARGE SCALE GENOMIC DNA]</scope>
    <source>
        <strain evidence="4 5">JOP 1030-1</strain>
    </source>
</reference>
<dbReference type="OrthoDB" id="1911848at2759"/>
<name>A0A318Z3T7_9EURO</name>
<accession>A0A318Z3T7</accession>